<dbReference type="Gene3D" id="2.160.20.10">
    <property type="entry name" value="Single-stranded right-handed beta-helix, Pectin lyase-like"/>
    <property type="match status" value="1"/>
</dbReference>
<comment type="caution">
    <text evidence="1">The sequence shown here is derived from an EMBL/GenBank/DDBJ whole genome shotgun (WGS) entry which is preliminary data.</text>
</comment>
<evidence type="ECO:0008006" key="2">
    <source>
        <dbReference type="Google" id="ProtNLM"/>
    </source>
</evidence>
<gene>
    <name evidence="1" type="ORF">OBE_01305</name>
</gene>
<sequence length="111" mass="12537">MIRGNLFENGNYGSPSWGAACIAVGSGIPDRTGARYHRNILVEGNTFRVSDPRIVHIYSVDGFRFTRDNVIEHTDEYPCAQEGAEAFVVDQCDRVEIESPEFEERNEPNEK</sequence>
<protein>
    <recommendedName>
        <fullName evidence="2">Right handed beta helix domain-containing protein</fullName>
    </recommendedName>
</protein>
<name>K1U086_9ZZZZ</name>
<organism evidence="1">
    <name type="scientific">human gut metagenome</name>
    <dbReference type="NCBI Taxonomy" id="408170"/>
    <lineage>
        <taxon>unclassified sequences</taxon>
        <taxon>metagenomes</taxon>
        <taxon>organismal metagenomes</taxon>
    </lineage>
</organism>
<evidence type="ECO:0000313" key="1">
    <source>
        <dbReference type="EMBL" id="EKC75558.1"/>
    </source>
</evidence>
<reference evidence="1" key="1">
    <citation type="journal article" date="2013" name="Environ. Microbiol.">
        <title>Microbiota from the distal guts of lean and obese adolescents exhibit partial functional redundancy besides clear differences in community structure.</title>
        <authorList>
            <person name="Ferrer M."/>
            <person name="Ruiz A."/>
            <person name="Lanza F."/>
            <person name="Haange S.B."/>
            <person name="Oberbach A."/>
            <person name="Till H."/>
            <person name="Bargiela R."/>
            <person name="Campoy C."/>
            <person name="Segura M.T."/>
            <person name="Richter M."/>
            <person name="von Bergen M."/>
            <person name="Seifert J."/>
            <person name="Suarez A."/>
        </authorList>
    </citation>
    <scope>NUCLEOTIDE SEQUENCE</scope>
</reference>
<accession>K1U086</accession>
<dbReference type="InterPro" id="IPR012334">
    <property type="entry name" value="Pectin_lyas_fold"/>
</dbReference>
<dbReference type="EMBL" id="AJWZ01000856">
    <property type="protein sequence ID" value="EKC75558.1"/>
    <property type="molecule type" value="Genomic_DNA"/>
</dbReference>
<proteinExistence type="predicted"/>
<dbReference type="PROSITE" id="PS51257">
    <property type="entry name" value="PROKAR_LIPOPROTEIN"/>
    <property type="match status" value="1"/>
</dbReference>
<dbReference type="AlphaFoldDB" id="K1U086"/>